<sequence>MLYRKIESELKSWLDSSKKAILIDGARQVGKSTIVLQFLEEQKQDYVCFDLIKDKNVLDAFNVSSNADQLLLRLSALSSKPLNPGKTIIFIDEAQEANDAITPIKYLVEDQRYRYVVSGSLLGIKMRDVQSIPIGYMSVVQMYPLDFEEFALANGVNPNIISYLGTCFERKEKVDAQIHKQMVELFNLYLIIGGMPEAVQEFVNSHNIARVQSILADIDQNYQMDISKYDKEEKLLIEDIYELIPSELNAQNKRFILKELNQNARFYQYESSFVWLINSGVGLFTYNVDNPVYPLLASKERTLFKLFLCDVGLLCSKLYGETVIKILNGKTNVNFGSIYESIVAQELTAHGFPLYYYNNKKRGEVDFMIEQQDQVIPIEVKSGKDYKRHSALTNMLQDSSLQIEKAYILNNDNVQVQDRKIYLPIYMVMFIKKDKRRDDYIFVPNLSGLK</sequence>
<dbReference type="RefSeq" id="WP_168964892.1">
    <property type="nucleotide sequence ID" value="NZ_JABAFR010000006.1"/>
</dbReference>
<keyword evidence="3" id="KW-0547">Nucleotide-binding</keyword>
<name>A0A7X9RIY0_9FIRM</name>
<dbReference type="PANTHER" id="PTHR33295">
    <property type="entry name" value="ATPASE"/>
    <property type="match status" value="1"/>
</dbReference>
<dbReference type="PANTHER" id="PTHR33295:SF7">
    <property type="entry name" value="ATPASE"/>
    <property type="match status" value="1"/>
</dbReference>
<dbReference type="InterPro" id="IPR027417">
    <property type="entry name" value="P-loop_NTPase"/>
</dbReference>
<dbReference type="Proteomes" id="UP000540014">
    <property type="component" value="Unassembled WGS sequence"/>
</dbReference>
<feature type="domain" description="AAA" evidence="1">
    <location>
        <begin position="18"/>
        <end position="150"/>
    </location>
</feature>
<accession>A0A7X9RIY0</accession>
<dbReference type="SUPFAM" id="SSF52980">
    <property type="entry name" value="Restriction endonuclease-like"/>
    <property type="match status" value="1"/>
</dbReference>
<dbReference type="InterPro" id="IPR025420">
    <property type="entry name" value="DUF4143"/>
</dbReference>
<evidence type="ECO:0000259" key="2">
    <source>
        <dbReference type="Pfam" id="PF13635"/>
    </source>
</evidence>
<dbReference type="GO" id="GO:0005524">
    <property type="term" value="F:ATP binding"/>
    <property type="evidence" value="ECO:0007669"/>
    <property type="project" value="UniProtKB-KW"/>
</dbReference>
<dbReference type="Pfam" id="PF13635">
    <property type="entry name" value="DUF4143"/>
    <property type="match status" value="1"/>
</dbReference>
<dbReference type="SUPFAM" id="SSF52540">
    <property type="entry name" value="P-loop containing nucleoside triphosphate hydrolases"/>
    <property type="match status" value="1"/>
</dbReference>
<evidence type="ECO:0000259" key="1">
    <source>
        <dbReference type="Pfam" id="PF13173"/>
    </source>
</evidence>
<dbReference type="InterPro" id="IPR011335">
    <property type="entry name" value="Restrct_endonuc-II-like"/>
</dbReference>
<dbReference type="AlphaFoldDB" id="A0A7X9RIY0"/>
<gene>
    <name evidence="3" type="ORF">HF861_03340</name>
</gene>
<organism evidence="3 4">
    <name type="scientific">Faecalicoccus pleomorphus</name>
    <dbReference type="NCBI Taxonomy" id="1323"/>
    <lineage>
        <taxon>Bacteria</taxon>
        <taxon>Bacillati</taxon>
        <taxon>Bacillota</taxon>
        <taxon>Erysipelotrichia</taxon>
        <taxon>Erysipelotrichales</taxon>
        <taxon>Erysipelotrichaceae</taxon>
        <taxon>Faecalicoccus</taxon>
    </lineage>
</organism>
<feature type="domain" description="DUF4143" evidence="2">
    <location>
        <begin position="224"/>
        <end position="383"/>
    </location>
</feature>
<dbReference type="Pfam" id="PF13173">
    <property type="entry name" value="AAA_14"/>
    <property type="match status" value="1"/>
</dbReference>
<evidence type="ECO:0000313" key="4">
    <source>
        <dbReference type="Proteomes" id="UP000540014"/>
    </source>
</evidence>
<dbReference type="InterPro" id="IPR041682">
    <property type="entry name" value="AAA_14"/>
</dbReference>
<dbReference type="Gene3D" id="3.40.50.300">
    <property type="entry name" value="P-loop containing nucleotide triphosphate hydrolases"/>
    <property type="match status" value="1"/>
</dbReference>
<protein>
    <submittedName>
        <fullName evidence="3">ATP-binding protein</fullName>
    </submittedName>
</protein>
<dbReference type="EMBL" id="JABAFR010000006">
    <property type="protein sequence ID" value="NME43916.1"/>
    <property type="molecule type" value="Genomic_DNA"/>
</dbReference>
<evidence type="ECO:0000313" key="3">
    <source>
        <dbReference type="EMBL" id="NME43916.1"/>
    </source>
</evidence>
<comment type="caution">
    <text evidence="3">The sequence shown here is derived from an EMBL/GenBank/DDBJ whole genome shotgun (WGS) entry which is preliminary data.</text>
</comment>
<reference evidence="3 4" key="1">
    <citation type="submission" date="2020-04" db="EMBL/GenBank/DDBJ databases">
        <authorList>
            <person name="Hitch T.C.A."/>
            <person name="Wylensek D."/>
            <person name="Clavel T."/>
        </authorList>
    </citation>
    <scope>NUCLEOTIDE SEQUENCE [LARGE SCALE GENOMIC DNA]</scope>
    <source>
        <strain evidence="3 4">BSM-383-APC-22F</strain>
    </source>
</reference>
<keyword evidence="3" id="KW-0067">ATP-binding</keyword>
<proteinExistence type="predicted"/>